<keyword evidence="7" id="KW-1208">Phospholipid metabolism</keyword>
<feature type="domain" description="Phospholipid/glycerol acyltransferase" evidence="9">
    <location>
        <begin position="73"/>
        <end position="187"/>
    </location>
</feature>
<dbReference type="EC" id="2.3.1.51" evidence="7"/>
<evidence type="ECO:0000256" key="7">
    <source>
        <dbReference type="RuleBase" id="RU361267"/>
    </source>
</evidence>
<evidence type="ECO:0000259" key="9">
    <source>
        <dbReference type="SMART" id="SM00563"/>
    </source>
</evidence>
<dbReference type="PANTHER" id="PTHR10434">
    <property type="entry name" value="1-ACYL-SN-GLYCEROL-3-PHOSPHATE ACYLTRANSFERASE"/>
    <property type="match status" value="1"/>
</dbReference>
<dbReference type="SUPFAM" id="SSF69593">
    <property type="entry name" value="Glycerol-3-phosphate (1)-acyltransferase"/>
    <property type="match status" value="1"/>
</dbReference>
<comment type="catalytic activity">
    <reaction evidence="7">
        <text>a 1-acyl-sn-glycero-3-phosphate + an acyl-CoA = a 1,2-diacyl-sn-glycero-3-phosphate + CoA</text>
        <dbReference type="Rhea" id="RHEA:19709"/>
        <dbReference type="ChEBI" id="CHEBI:57287"/>
        <dbReference type="ChEBI" id="CHEBI:57970"/>
        <dbReference type="ChEBI" id="CHEBI:58342"/>
        <dbReference type="ChEBI" id="CHEBI:58608"/>
        <dbReference type="EC" id="2.3.1.51"/>
    </reaction>
</comment>
<name>A0A252F2M7_9FIRM</name>
<reference evidence="10 11" key="1">
    <citation type="submission" date="2017-05" db="EMBL/GenBank/DDBJ databases">
        <title>Butyricicoccus porcorum sp. nov. a butyrate-producing bacterium from the swine intestinal tract.</title>
        <authorList>
            <person name="Trachsel J."/>
            <person name="Humphrey S."/>
            <person name="Allen H.K."/>
        </authorList>
    </citation>
    <scope>NUCLEOTIDE SEQUENCE [LARGE SCALE GENOMIC DNA]</scope>
    <source>
        <strain evidence="10">BB10</strain>
    </source>
</reference>
<dbReference type="InterPro" id="IPR004552">
    <property type="entry name" value="AGP_acyltrans"/>
</dbReference>
<evidence type="ECO:0000256" key="2">
    <source>
        <dbReference type="ARBA" id="ARBA00008655"/>
    </source>
</evidence>
<evidence type="ECO:0000256" key="8">
    <source>
        <dbReference type="SAM" id="Phobius"/>
    </source>
</evidence>
<comment type="similarity">
    <text evidence="2 7">Belongs to the 1-acyl-sn-glycerol-3-phosphate acyltransferase family.</text>
</comment>
<keyword evidence="8" id="KW-0472">Membrane</keyword>
<dbReference type="EMBL" id="NHOC01000008">
    <property type="protein sequence ID" value="OUM20043.1"/>
    <property type="molecule type" value="Genomic_DNA"/>
</dbReference>
<protein>
    <recommendedName>
        <fullName evidence="7">1-acyl-sn-glycerol-3-phosphate acyltransferase</fullName>
        <ecNumber evidence="7">2.3.1.51</ecNumber>
    </recommendedName>
</protein>
<dbReference type="RefSeq" id="WP_087020744.1">
    <property type="nucleotide sequence ID" value="NZ_CP178353.1"/>
</dbReference>
<dbReference type="SMART" id="SM00563">
    <property type="entry name" value="PlsC"/>
    <property type="match status" value="1"/>
</dbReference>
<keyword evidence="8" id="KW-1133">Transmembrane helix</keyword>
<dbReference type="InterPro" id="IPR002123">
    <property type="entry name" value="Plipid/glycerol_acylTrfase"/>
</dbReference>
<comment type="caution">
    <text evidence="10">The sequence shown here is derived from an EMBL/GenBank/DDBJ whole genome shotgun (WGS) entry which is preliminary data.</text>
</comment>
<dbReference type="Proteomes" id="UP000194903">
    <property type="component" value="Unassembled WGS sequence"/>
</dbReference>
<evidence type="ECO:0000256" key="4">
    <source>
        <dbReference type="ARBA" id="ARBA00022679"/>
    </source>
</evidence>
<dbReference type="GO" id="GO:0006654">
    <property type="term" value="P:phosphatidic acid biosynthetic process"/>
    <property type="evidence" value="ECO:0007669"/>
    <property type="project" value="TreeGrafter"/>
</dbReference>
<evidence type="ECO:0000256" key="1">
    <source>
        <dbReference type="ARBA" id="ARBA00005189"/>
    </source>
</evidence>
<dbReference type="Pfam" id="PF01553">
    <property type="entry name" value="Acyltransferase"/>
    <property type="match status" value="1"/>
</dbReference>
<dbReference type="GO" id="GO:0016020">
    <property type="term" value="C:membrane"/>
    <property type="evidence" value="ECO:0007669"/>
    <property type="project" value="InterPro"/>
</dbReference>
<keyword evidence="6 7" id="KW-0012">Acyltransferase</keyword>
<dbReference type="AlphaFoldDB" id="A0A252F2M7"/>
<keyword evidence="4 7" id="KW-0808">Transferase</keyword>
<proteinExistence type="inferred from homology"/>
<sequence length="239" mass="26787">MLRTIIWFIYFFLYLAVVSPVWLYCNHKIKKGQRAQVQPTIEKMVTNWASRLLWLAGGKVEVIGKENIPDETAVFVSNHQSDFDIPVVLTQVGKPHALMAKQSLAKVPGIHGWMNLLQCVFLDRDDEKQAVRALMDGTKLVKAGNSMTIFPEGTRSKGGPVKEFKGGAFRIATSAKVPIVPVTIEGTYHLLEEHGRIHPGQVRVTIHEPIPTAGMSRQEVRELPERVRAQIISAMTEQK</sequence>
<dbReference type="CDD" id="cd07989">
    <property type="entry name" value="LPLAT_AGPAT-like"/>
    <property type="match status" value="1"/>
</dbReference>
<keyword evidence="8" id="KW-0812">Transmembrane</keyword>
<evidence type="ECO:0000256" key="3">
    <source>
        <dbReference type="ARBA" id="ARBA00022516"/>
    </source>
</evidence>
<gene>
    <name evidence="10" type="ORF">CBW42_09900</name>
</gene>
<evidence type="ECO:0000313" key="11">
    <source>
        <dbReference type="Proteomes" id="UP000194903"/>
    </source>
</evidence>
<keyword evidence="5 7" id="KW-0443">Lipid metabolism</keyword>
<evidence type="ECO:0000313" key="10">
    <source>
        <dbReference type="EMBL" id="OUM20043.1"/>
    </source>
</evidence>
<keyword evidence="11" id="KW-1185">Reference proteome</keyword>
<keyword evidence="7" id="KW-0594">Phospholipid biosynthesis</keyword>
<keyword evidence="3 7" id="KW-0444">Lipid biosynthesis</keyword>
<dbReference type="NCBIfam" id="TIGR00530">
    <property type="entry name" value="AGP_acyltrn"/>
    <property type="match status" value="1"/>
</dbReference>
<feature type="transmembrane region" description="Helical" evidence="8">
    <location>
        <begin position="6"/>
        <end position="25"/>
    </location>
</feature>
<dbReference type="GO" id="GO:0003841">
    <property type="term" value="F:1-acylglycerol-3-phosphate O-acyltransferase activity"/>
    <property type="evidence" value="ECO:0007669"/>
    <property type="project" value="UniProtKB-UniRule"/>
</dbReference>
<evidence type="ECO:0000256" key="6">
    <source>
        <dbReference type="ARBA" id="ARBA00023315"/>
    </source>
</evidence>
<organism evidence="10 11">
    <name type="scientific">Butyricicoccus porcorum</name>
    <dbReference type="NCBI Taxonomy" id="1945634"/>
    <lineage>
        <taxon>Bacteria</taxon>
        <taxon>Bacillati</taxon>
        <taxon>Bacillota</taxon>
        <taxon>Clostridia</taxon>
        <taxon>Eubacteriales</taxon>
        <taxon>Butyricicoccaceae</taxon>
        <taxon>Butyricicoccus</taxon>
    </lineage>
</organism>
<accession>A0A252F2M7</accession>
<comment type="pathway">
    <text evidence="1">Lipid metabolism.</text>
</comment>
<dbReference type="PANTHER" id="PTHR10434:SF64">
    <property type="entry name" value="1-ACYL-SN-GLYCEROL-3-PHOSPHATE ACYLTRANSFERASE-RELATED"/>
    <property type="match status" value="1"/>
</dbReference>
<dbReference type="OrthoDB" id="9803035at2"/>
<evidence type="ECO:0000256" key="5">
    <source>
        <dbReference type="ARBA" id="ARBA00023098"/>
    </source>
</evidence>
<comment type="domain">
    <text evidence="7">The HXXXXD motif is essential for acyltransferase activity and may constitute the binding site for the phosphate moiety of the glycerol-3-phosphate.</text>
</comment>